<dbReference type="InterPro" id="IPR050775">
    <property type="entry name" value="FAD-binding_Monooxygenases"/>
</dbReference>
<proteinExistence type="inferred from homology"/>
<evidence type="ECO:0000256" key="4">
    <source>
        <dbReference type="ARBA" id="ARBA00022827"/>
    </source>
</evidence>
<dbReference type="EC" id="1.14.13.-" evidence="8"/>
<reference evidence="8 9" key="1">
    <citation type="submission" date="2024-03" db="EMBL/GenBank/DDBJ databases">
        <title>Novel species of the genus Variovorax.</title>
        <authorList>
            <person name="Liu Q."/>
            <person name="Xin Y.-H."/>
        </authorList>
    </citation>
    <scope>NUCLEOTIDE SEQUENCE [LARGE SCALE GENOMIC DNA]</scope>
    <source>
        <strain evidence="8 9">KACC 18900</strain>
    </source>
</reference>
<evidence type="ECO:0000256" key="2">
    <source>
        <dbReference type="ARBA" id="ARBA00010139"/>
    </source>
</evidence>
<keyword evidence="3" id="KW-0285">Flavoprotein</keyword>
<dbReference type="SUPFAM" id="SSF51905">
    <property type="entry name" value="FAD/NAD(P)-binding domain"/>
    <property type="match status" value="2"/>
</dbReference>
<comment type="caution">
    <text evidence="8">The sequence shown here is derived from an EMBL/GenBank/DDBJ whole genome shotgun (WGS) entry which is preliminary data.</text>
</comment>
<evidence type="ECO:0000313" key="9">
    <source>
        <dbReference type="Proteomes" id="UP001385892"/>
    </source>
</evidence>
<comment type="similarity">
    <text evidence="2">Belongs to the FAD-binding monooxygenase family.</text>
</comment>
<dbReference type="PANTHER" id="PTHR43098:SF3">
    <property type="entry name" value="L-ORNITHINE N(5)-MONOOXYGENASE-RELATED"/>
    <property type="match status" value="1"/>
</dbReference>
<evidence type="ECO:0000256" key="6">
    <source>
        <dbReference type="ARBA" id="ARBA00023002"/>
    </source>
</evidence>
<keyword evidence="6 8" id="KW-0560">Oxidoreductase</keyword>
<dbReference type="RefSeq" id="WP_340342669.1">
    <property type="nucleotide sequence ID" value="NZ_JBBKZT010000005.1"/>
</dbReference>
<dbReference type="InterPro" id="IPR020946">
    <property type="entry name" value="Flavin_mOase-like"/>
</dbReference>
<keyword evidence="4" id="KW-0274">FAD</keyword>
<evidence type="ECO:0000256" key="1">
    <source>
        <dbReference type="ARBA" id="ARBA00001974"/>
    </source>
</evidence>
<evidence type="ECO:0000313" key="8">
    <source>
        <dbReference type="EMBL" id="MEJ8847540.1"/>
    </source>
</evidence>
<organism evidence="8 9">
    <name type="scientific">Variovorax rhizosphaerae</name>
    <dbReference type="NCBI Taxonomy" id="1836200"/>
    <lineage>
        <taxon>Bacteria</taxon>
        <taxon>Pseudomonadati</taxon>
        <taxon>Pseudomonadota</taxon>
        <taxon>Betaproteobacteria</taxon>
        <taxon>Burkholderiales</taxon>
        <taxon>Comamonadaceae</taxon>
        <taxon>Variovorax</taxon>
    </lineage>
</organism>
<evidence type="ECO:0000256" key="3">
    <source>
        <dbReference type="ARBA" id="ARBA00022630"/>
    </source>
</evidence>
<dbReference type="PANTHER" id="PTHR43098">
    <property type="entry name" value="L-ORNITHINE N(5)-MONOOXYGENASE-RELATED"/>
    <property type="match status" value="1"/>
</dbReference>
<evidence type="ECO:0000256" key="5">
    <source>
        <dbReference type="ARBA" id="ARBA00022857"/>
    </source>
</evidence>
<gene>
    <name evidence="8" type="ORF">WKW82_12850</name>
</gene>
<keyword evidence="9" id="KW-1185">Reference proteome</keyword>
<keyword evidence="5" id="KW-0521">NADP</keyword>
<dbReference type="EMBL" id="JBBKZT010000005">
    <property type="protein sequence ID" value="MEJ8847540.1"/>
    <property type="molecule type" value="Genomic_DNA"/>
</dbReference>
<name>A0ABU8WJ49_9BURK</name>
<dbReference type="Pfam" id="PF00743">
    <property type="entry name" value="FMO-like"/>
    <property type="match status" value="1"/>
</dbReference>
<sequence>MNAPVHSSHLSNPDNADGVTRLDAVVIGTGVAGLYQLHRLREMRLAVRAYDAASGVGGTWYWNRYPGARFDSQAEVYQYWISEELYKAWKPSERFPAQPETEQWLNFVADRLDLKRDIQFNTRIASAHFNEDTERWAITTEQGERIDAQYLVACCGMLSAPLAERFPGQASFKGQIVHTGLWPKEGIDLKGKRVAVVGTGATGIQVIQTIASEVGSMKVFTRTPQYVVPMKNPKYTQADWDHWSGQYEFLKQRVQGTFAGFHYDFESGPWAEKTPEERLAVLERFWDDGSLSMWLATFPEMFFDEGVSHEVSEFVRAKMRVRLNNDPDLCMKLIPSDYGFGTHRVPLENKYLEVYLQDNVEAVDCRAAPIECVVPEGIRTADGKVHETDVIILAVGFDAGSGALMRIDIRGRDGQSLKAQWTQEIRTAMGLQVHGFPNLFTTGAPLAPSAALCNMTTCLQQQVDWITGCIAYARSQGKHVVEATKEFQDQWVAHHDETAAPTLVVKTDSWYMGSNVEGKPRRLLSYIGGVGNYRSRCDDLAANGYPGFAMH</sequence>
<keyword evidence="7" id="KW-0503">Monooxygenase</keyword>
<protein>
    <submittedName>
        <fullName evidence="8">NAD(P)/FAD-dependent oxidoreductase</fullName>
        <ecNumber evidence="8">1.14.13.-</ecNumber>
    </submittedName>
</protein>
<comment type="cofactor">
    <cofactor evidence="1">
        <name>FAD</name>
        <dbReference type="ChEBI" id="CHEBI:57692"/>
    </cofactor>
</comment>
<dbReference type="InterPro" id="IPR036188">
    <property type="entry name" value="FAD/NAD-bd_sf"/>
</dbReference>
<dbReference type="Proteomes" id="UP001385892">
    <property type="component" value="Unassembled WGS sequence"/>
</dbReference>
<accession>A0ABU8WJ49</accession>
<evidence type="ECO:0000256" key="7">
    <source>
        <dbReference type="ARBA" id="ARBA00023033"/>
    </source>
</evidence>
<dbReference type="Gene3D" id="3.50.50.60">
    <property type="entry name" value="FAD/NAD(P)-binding domain"/>
    <property type="match status" value="2"/>
</dbReference>
<dbReference type="GO" id="GO:0016491">
    <property type="term" value="F:oxidoreductase activity"/>
    <property type="evidence" value="ECO:0007669"/>
    <property type="project" value="UniProtKB-KW"/>
</dbReference>